<dbReference type="GO" id="GO:0060628">
    <property type="term" value="P:regulation of ER to Golgi vesicle-mediated transport"/>
    <property type="evidence" value="ECO:0007669"/>
    <property type="project" value="EnsemblFungi"/>
</dbReference>
<dbReference type="OrthoDB" id="339151at2759"/>
<keyword evidence="5" id="KW-1185">Reference proteome</keyword>
<dbReference type="InterPro" id="IPR039539">
    <property type="entry name" value="Ras_GTPase_bind_prot"/>
</dbReference>
<accession>A0A1G4JNM0</accession>
<feature type="region of interest" description="Disordered" evidence="2">
    <location>
        <begin position="442"/>
        <end position="476"/>
    </location>
</feature>
<dbReference type="InterPro" id="IPR002075">
    <property type="entry name" value="NTF2_dom"/>
</dbReference>
<dbReference type="GO" id="GO:0034517">
    <property type="term" value="P:ribophagy"/>
    <property type="evidence" value="ECO:0007669"/>
    <property type="project" value="EnsemblFungi"/>
</dbReference>
<dbReference type="CDD" id="cd00780">
    <property type="entry name" value="NTF2"/>
    <property type="match status" value="1"/>
</dbReference>
<dbReference type="GO" id="GO:0034063">
    <property type="term" value="P:stress granule assembly"/>
    <property type="evidence" value="ECO:0007669"/>
    <property type="project" value="EnsemblFungi"/>
</dbReference>
<dbReference type="GO" id="GO:0042802">
    <property type="term" value="F:identical protein binding"/>
    <property type="evidence" value="ECO:0007669"/>
    <property type="project" value="EnsemblFungi"/>
</dbReference>
<protein>
    <submittedName>
        <fullName evidence="4">LADA_0F15368g1_1</fullName>
    </submittedName>
</protein>
<dbReference type="SUPFAM" id="SSF54427">
    <property type="entry name" value="NTF2-like"/>
    <property type="match status" value="1"/>
</dbReference>
<dbReference type="GO" id="GO:0003729">
    <property type="term" value="F:mRNA binding"/>
    <property type="evidence" value="ECO:0007669"/>
    <property type="project" value="TreeGrafter"/>
</dbReference>
<dbReference type="GO" id="GO:0016579">
    <property type="term" value="P:protein deubiquitination"/>
    <property type="evidence" value="ECO:0007669"/>
    <property type="project" value="EnsemblFungi"/>
</dbReference>
<dbReference type="PANTHER" id="PTHR10693:SF20">
    <property type="entry name" value="AT27578P"/>
    <property type="match status" value="1"/>
</dbReference>
<feature type="region of interest" description="Disordered" evidence="2">
    <location>
        <begin position="161"/>
        <end position="304"/>
    </location>
</feature>
<dbReference type="AlphaFoldDB" id="A0A1G4JNM0"/>
<dbReference type="GO" id="GO:0005739">
    <property type="term" value="C:mitochondrion"/>
    <property type="evidence" value="ECO:0007669"/>
    <property type="project" value="EnsemblFungi"/>
</dbReference>
<evidence type="ECO:0000256" key="2">
    <source>
        <dbReference type="SAM" id="MobiDB-lite"/>
    </source>
</evidence>
<gene>
    <name evidence="4" type="ORF">LADA_0F15368G</name>
</gene>
<name>A0A1G4JNM0_9SACH</name>
<dbReference type="GO" id="GO:2000156">
    <property type="term" value="P:regulation of retrograde vesicle-mediated transport, Golgi to ER"/>
    <property type="evidence" value="ECO:0007669"/>
    <property type="project" value="EnsemblFungi"/>
</dbReference>
<organism evidence="4 5">
    <name type="scientific">Lachancea dasiensis</name>
    <dbReference type="NCBI Taxonomy" id="1072105"/>
    <lineage>
        <taxon>Eukaryota</taxon>
        <taxon>Fungi</taxon>
        <taxon>Dikarya</taxon>
        <taxon>Ascomycota</taxon>
        <taxon>Saccharomycotina</taxon>
        <taxon>Saccharomycetes</taxon>
        <taxon>Saccharomycetales</taxon>
        <taxon>Saccharomycetaceae</taxon>
        <taxon>Lachancea</taxon>
    </lineage>
</organism>
<dbReference type="FunFam" id="3.10.450.50:FF:000017">
    <property type="entry name" value="UBP3-associated protein BRE5"/>
    <property type="match status" value="1"/>
</dbReference>
<dbReference type="GO" id="GO:0045053">
    <property type="term" value="P:protein retention in Golgi apparatus"/>
    <property type="evidence" value="ECO:0007669"/>
    <property type="project" value="EnsemblFungi"/>
</dbReference>
<dbReference type="GO" id="GO:1901525">
    <property type="term" value="P:negative regulation of mitophagy"/>
    <property type="evidence" value="ECO:0007669"/>
    <property type="project" value="EnsemblFungi"/>
</dbReference>
<feature type="compositionally biased region" description="Polar residues" evidence="2">
    <location>
        <begin position="161"/>
        <end position="190"/>
    </location>
</feature>
<feature type="compositionally biased region" description="Basic and acidic residues" evidence="2">
    <location>
        <begin position="258"/>
        <end position="270"/>
    </location>
</feature>
<dbReference type="PROSITE" id="PS50177">
    <property type="entry name" value="NTF2_DOMAIN"/>
    <property type="match status" value="1"/>
</dbReference>
<feature type="compositionally biased region" description="Basic and acidic residues" evidence="2">
    <location>
        <begin position="220"/>
        <end position="229"/>
    </location>
</feature>
<feature type="compositionally biased region" description="Polar residues" evidence="2">
    <location>
        <begin position="271"/>
        <end position="301"/>
    </location>
</feature>
<dbReference type="Gene3D" id="3.10.450.50">
    <property type="match status" value="1"/>
</dbReference>
<evidence type="ECO:0000313" key="5">
    <source>
        <dbReference type="Proteomes" id="UP000190274"/>
    </source>
</evidence>
<dbReference type="GO" id="GO:0005829">
    <property type="term" value="C:cytosol"/>
    <property type="evidence" value="ECO:0007669"/>
    <property type="project" value="EnsemblFungi"/>
</dbReference>
<feature type="domain" description="NTF2" evidence="3">
    <location>
        <begin position="10"/>
        <end position="142"/>
    </location>
</feature>
<dbReference type="STRING" id="1266660.A0A1G4JNM0"/>
<dbReference type="EMBL" id="LT598458">
    <property type="protein sequence ID" value="SCU92246.1"/>
    <property type="molecule type" value="Genomic_DNA"/>
</dbReference>
<evidence type="ECO:0000256" key="1">
    <source>
        <dbReference type="ARBA" id="ARBA00022884"/>
    </source>
</evidence>
<dbReference type="InterPro" id="IPR032710">
    <property type="entry name" value="NTF2-like_dom_sf"/>
</dbReference>
<sequence>MASVVNVPEIGYAFLKTYYQRMHQDPSKVHHLYSTTAELTHVNYKDEWDLNGDELPTVKLIGKENISKFYTRHSKKVRSLQVKIDTCDFQSAGGNNTSILILAMGEMCWADTPSFRFCQIFQLVPVPSNPKIYDLTNDILRFVPQPMLQANGLVASNEPVQSMGADQSAAQEPPAVNTSEDVSAGTTTTPGPAKEELNSSIGDVHPAATVHPSPMPASDQESRGKDTQTPKDTSLIQKPDEAVAQPERASEVNGTLDRPVEDLVDEKTEETAQGTTSPPVKINETTNDQSIEPEKNITSPEPTKKMNWALKLAASESKDVPNVTTKYIRAEPSAPSPAKKVPEQKSVSPNALSRESRDVKNPKKKQFNLVNRDGFYPIYVKGTGGVTDDQLVRALEIEFGVVKRISSQETFAVIDFEDQRCQTEAIERGTLKVNNVEVHMEPKTVRKVGTPSSSPSSTSSSGQRFTKKHTKRKLNA</sequence>
<proteinExistence type="predicted"/>
<dbReference type="Pfam" id="PF02136">
    <property type="entry name" value="NTF2"/>
    <property type="match status" value="1"/>
</dbReference>
<dbReference type="GO" id="GO:1990904">
    <property type="term" value="C:ribonucleoprotein complex"/>
    <property type="evidence" value="ECO:0007669"/>
    <property type="project" value="TreeGrafter"/>
</dbReference>
<feature type="compositionally biased region" description="Basic residues" evidence="2">
    <location>
        <begin position="465"/>
        <end position="476"/>
    </location>
</feature>
<feature type="compositionally biased region" description="Low complexity" evidence="2">
    <location>
        <begin position="450"/>
        <end position="461"/>
    </location>
</feature>
<evidence type="ECO:0000259" key="3">
    <source>
        <dbReference type="PROSITE" id="PS50177"/>
    </source>
</evidence>
<dbReference type="GO" id="GO:0000932">
    <property type="term" value="C:P-body"/>
    <property type="evidence" value="ECO:0007669"/>
    <property type="project" value="EnsemblFungi"/>
</dbReference>
<dbReference type="GO" id="GO:1990861">
    <property type="term" value="C:Ubp3-Bre5 deubiquitination complex"/>
    <property type="evidence" value="ECO:0007669"/>
    <property type="project" value="EnsemblFungi"/>
</dbReference>
<dbReference type="InterPro" id="IPR018222">
    <property type="entry name" value="Nuclear_transport_factor_2_euk"/>
</dbReference>
<reference evidence="4 5" key="1">
    <citation type="submission" date="2016-03" db="EMBL/GenBank/DDBJ databases">
        <authorList>
            <person name="Devillers H."/>
        </authorList>
    </citation>
    <scope>NUCLEOTIDE SEQUENCE [LARGE SCALE GENOMIC DNA]</scope>
    <source>
        <strain evidence="4">CBS 10888</strain>
    </source>
</reference>
<evidence type="ECO:0000313" key="4">
    <source>
        <dbReference type="EMBL" id="SCU92246.1"/>
    </source>
</evidence>
<keyword evidence="1" id="KW-0694">RNA-binding</keyword>
<feature type="region of interest" description="Disordered" evidence="2">
    <location>
        <begin position="328"/>
        <end position="365"/>
    </location>
</feature>
<dbReference type="PANTHER" id="PTHR10693">
    <property type="entry name" value="RAS GTPASE-ACTIVATING PROTEIN-BINDING PROTEIN"/>
    <property type="match status" value="1"/>
</dbReference>
<dbReference type="Proteomes" id="UP000190274">
    <property type="component" value="Chromosome F"/>
</dbReference>